<proteinExistence type="predicted"/>
<evidence type="ECO:0000313" key="1">
    <source>
        <dbReference type="EMBL" id="MBO1513560.1"/>
    </source>
</evidence>
<evidence type="ECO:0000313" key="2">
    <source>
        <dbReference type="Proteomes" id="UP000663981"/>
    </source>
</evidence>
<keyword evidence="2" id="KW-1185">Reference proteome</keyword>
<dbReference type="RefSeq" id="WP_207980516.1">
    <property type="nucleotide sequence ID" value="NZ_JAGDEL010000015.1"/>
</dbReference>
<sequence length="212" mass="25692">MEKQYFNLMQFFDGYVRNYRRMNLSHLHNISMFTKREIDYFAQLGEFLGFDAFVEDSKFDKSKGRSRPMDLSWWKRDARIDDEQFLYLALHLERESLPRRDIETVEKLFSKTEDAYIPHNVVGIQYVESAERMDYLNELILQKNKVQKSNVLMVYRYHDDELDLQRVRAYCITPKGLIEERNAIFNQDQSGYCYMCFEEDFAPFQRENLCKR</sequence>
<name>A0ABS3N5X3_9BACI</name>
<organism evidence="1 2">
    <name type="scientific">Metabacillus bambusae</name>
    <dbReference type="NCBI Taxonomy" id="2795218"/>
    <lineage>
        <taxon>Bacteria</taxon>
        <taxon>Bacillati</taxon>
        <taxon>Bacillota</taxon>
        <taxon>Bacilli</taxon>
        <taxon>Bacillales</taxon>
        <taxon>Bacillaceae</taxon>
        <taxon>Metabacillus</taxon>
    </lineage>
</organism>
<dbReference type="EMBL" id="JAGDEL010000015">
    <property type="protein sequence ID" value="MBO1513560.1"/>
    <property type="molecule type" value="Genomic_DNA"/>
</dbReference>
<dbReference type="Proteomes" id="UP000663981">
    <property type="component" value="Unassembled WGS sequence"/>
</dbReference>
<reference evidence="1 2" key="1">
    <citation type="submission" date="2021-03" db="EMBL/GenBank/DDBJ databases">
        <title>Whole genome sequence of Metabacillus bambusae BG109.</title>
        <authorList>
            <person name="Jeong J.W."/>
        </authorList>
    </citation>
    <scope>NUCLEOTIDE SEQUENCE [LARGE SCALE GENOMIC DNA]</scope>
    <source>
        <strain evidence="1 2">BG109</strain>
    </source>
</reference>
<accession>A0ABS3N5X3</accession>
<comment type="caution">
    <text evidence="1">The sequence shown here is derived from an EMBL/GenBank/DDBJ whole genome shotgun (WGS) entry which is preliminary data.</text>
</comment>
<gene>
    <name evidence="1" type="ORF">I7822_18115</name>
</gene>
<protein>
    <submittedName>
        <fullName evidence="1">Uncharacterized protein</fullName>
    </submittedName>
</protein>